<evidence type="ECO:0000313" key="3">
    <source>
        <dbReference type="Proteomes" id="UP000538147"/>
    </source>
</evidence>
<sequence>MRAIGLALVGFMAPALLFVAVALALDLPWQLLAVSAAAAGGAVGLGLAAWWLGARQPVDEEPGRRRPR</sequence>
<feature type="transmembrane region" description="Helical" evidence="1">
    <location>
        <begin position="34"/>
        <end position="54"/>
    </location>
</feature>
<evidence type="ECO:0000313" key="2">
    <source>
        <dbReference type="EMBL" id="MBB6227679.1"/>
    </source>
</evidence>
<dbReference type="EMBL" id="JACIIV010000012">
    <property type="protein sequence ID" value="MBB6227679.1"/>
    <property type="molecule type" value="Genomic_DNA"/>
</dbReference>
<protein>
    <submittedName>
        <fullName evidence="2">Uncharacterized protein</fullName>
    </submittedName>
</protein>
<keyword evidence="1" id="KW-0812">Transmembrane</keyword>
<comment type="caution">
    <text evidence="2">The sequence shown here is derived from an EMBL/GenBank/DDBJ whole genome shotgun (WGS) entry which is preliminary data.</text>
</comment>
<keyword evidence="3" id="KW-1185">Reference proteome</keyword>
<organism evidence="2 3">
    <name type="scientific">Polymorphobacter multimanifer</name>
    <dbReference type="NCBI Taxonomy" id="1070431"/>
    <lineage>
        <taxon>Bacteria</taxon>
        <taxon>Pseudomonadati</taxon>
        <taxon>Pseudomonadota</taxon>
        <taxon>Alphaproteobacteria</taxon>
        <taxon>Sphingomonadales</taxon>
        <taxon>Sphingosinicellaceae</taxon>
        <taxon>Polymorphobacter</taxon>
    </lineage>
</organism>
<proteinExistence type="predicted"/>
<reference evidence="2 3" key="1">
    <citation type="submission" date="2020-08" db="EMBL/GenBank/DDBJ databases">
        <title>Genomic Encyclopedia of Type Strains, Phase IV (KMG-IV): sequencing the most valuable type-strain genomes for metagenomic binning, comparative biology and taxonomic classification.</title>
        <authorList>
            <person name="Goeker M."/>
        </authorList>
    </citation>
    <scope>NUCLEOTIDE SEQUENCE [LARGE SCALE GENOMIC DNA]</scope>
    <source>
        <strain evidence="2 3">DSM 102189</strain>
    </source>
</reference>
<keyword evidence="1" id="KW-1133">Transmembrane helix</keyword>
<dbReference type="AlphaFoldDB" id="A0A841L495"/>
<gene>
    <name evidence="2" type="ORF">FHS79_001858</name>
</gene>
<accession>A0A841L495</accession>
<keyword evidence="1" id="KW-0472">Membrane</keyword>
<evidence type="ECO:0000256" key="1">
    <source>
        <dbReference type="SAM" id="Phobius"/>
    </source>
</evidence>
<dbReference type="Proteomes" id="UP000538147">
    <property type="component" value="Unassembled WGS sequence"/>
</dbReference>
<name>A0A841L495_9SPHN</name>
<dbReference type="RefSeq" id="WP_184198705.1">
    <property type="nucleotide sequence ID" value="NZ_BMOX01000008.1"/>
</dbReference>